<dbReference type="PANTHER" id="PTHR11895:SF7">
    <property type="entry name" value="GLUTAMYL-TRNA(GLN) AMIDOTRANSFERASE SUBUNIT A, MITOCHONDRIAL"/>
    <property type="match status" value="1"/>
</dbReference>
<dbReference type="InterPro" id="IPR036928">
    <property type="entry name" value="AS_sf"/>
</dbReference>
<dbReference type="RefSeq" id="WP_307272643.1">
    <property type="nucleotide sequence ID" value="NZ_JAUSVX010000004.1"/>
</dbReference>
<dbReference type="PANTHER" id="PTHR11895">
    <property type="entry name" value="TRANSAMIDASE"/>
    <property type="match status" value="1"/>
</dbReference>
<dbReference type="GO" id="GO:0050567">
    <property type="term" value="F:glutaminyl-tRNA synthase (glutamine-hydrolyzing) activity"/>
    <property type="evidence" value="ECO:0007669"/>
    <property type="project" value="UniProtKB-EC"/>
</dbReference>
<sequence length="472" mass="48158">MTANLPEPSHPDPLADAPELCRLSASELVAAYARGDLSPVEVAEAALRRAEAIDPGLNAFVAIDADGALAAARASQARWRSGSPSSPVDGVPATIKDIVWVEDWSIRYGSTATDAAPVEADAPAVARLRAAGCVFLGLTTTPEFGWKAVTDSPATGITRNPHDPRLTPGGSSGGAAVAAATGAGVFHLGTDGGGSIRIPAGFSGIVGHKPSFGRVAAYPMSAFGTVAHIGPMARTVADAAAMLAAMSGPDPRDWYQQPGTLPPLEAPAFALAGTRIGYWREPPVGRLDPEVAALVDAAVRRIEGEGAAVEPVRLPGEDLHGLFQTLWFSGAAARLAALGPVEHAGIDPGFRAAAAAGGRFSAVDLTRASQRRAEFGRAMDALLARHAVLVSPAVAVPAFGAGLDVPEGSGLSHWTEWAGFSFPLNLSQQPACVIPAGKTRQGRPVGLQIVGARGQDAQVLAAAAALQALLAS</sequence>
<dbReference type="InterPro" id="IPR000120">
    <property type="entry name" value="Amidase"/>
</dbReference>
<proteinExistence type="inferred from homology"/>
<dbReference type="Pfam" id="PF01425">
    <property type="entry name" value="Amidase"/>
    <property type="match status" value="1"/>
</dbReference>
<feature type="domain" description="Amidase" evidence="3">
    <location>
        <begin position="41"/>
        <end position="460"/>
    </location>
</feature>
<organism evidence="4 5">
    <name type="scientific">Labrys wisconsinensis</name>
    <dbReference type="NCBI Taxonomy" id="425677"/>
    <lineage>
        <taxon>Bacteria</taxon>
        <taxon>Pseudomonadati</taxon>
        <taxon>Pseudomonadota</taxon>
        <taxon>Alphaproteobacteria</taxon>
        <taxon>Hyphomicrobiales</taxon>
        <taxon>Xanthobacteraceae</taxon>
        <taxon>Labrys</taxon>
    </lineage>
</organism>
<protein>
    <submittedName>
        <fullName evidence="4">Amidase/aspartyl-tRNA(Asn)/glutamyl-tRNA(Gln) amidotransferase subunit A</fullName>
        <ecNumber evidence="4">3.5.1.4</ecNumber>
        <ecNumber evidence="4">6.3.5.6</ecNumber>
        <ecNumber evidence="4">6.3.5.7</ecNumber>
    </submittedName>
</protein>
<keyword evidence="5" id="KW-1185">Reference proteome</keyword>
<feature type="region of interest" description="Disordered" evidence="2">
    <location>
        <begin position="155"/>
        <end position="174"/>
    </location>
</feature>
<accession>A0ABU0J625</accession>
<dbReference type="InterPro" id="IPR023631">
    <property type="entry name" value="Amidase_dom"/>
</dbReference>
<gene>
    <name evidence="4" type="ORF">QO011_002716</name>
</gene>
<evidence type="ECO:0000313" key="4">
    <source>
        <dbReference type="EMBL" id="MDQ0469700.1"/>
    </source>
</evidence>
<evidence type="ECO:0000256" key="2">
    <source>
        <dbReference type="SAM" id="MobiDB-lite"/>
    </source>
</evidence>
<dbReference type="NCBIfam" id="NF004815">
    <property type="entry name" value="PRK06169.1"/>
    <property type="match status" value="1"/>
</dbReference>
<evidence type="ECO:0000259" key="3">
    <source>
        <dbReference type="Pfam" id="PF01425"/>
    </source>
</evidence>
<evidence type="ECO:0000256" key="1">
    <source>
        <dbReference type="ARBA" id="ARBA00009199"/>
    </source>
</evidence>
<dbReference type="GO" id="GO:0050566">
    <property type="term" value="F:asparaginyl-tRNA synthase (glutamine-hydrolyzing) activity"/>
    <property type="evidence" value="ECO:0007669"/>
    <property type="project" value="UniProtKB-EC"/>
</dbReference>
<comment type="similarity">
    <text evidence="1">Belongs to the amidase family.</text>
</comment>
<evidence type="ECO:0000313" key="5">
    <source>
        <dbReference type="Proteomes" id="UP001242480"/>
    </source>
</evidence>
<keyword evidence="4" id="KW-0436">Ligase</keyword>
<reference evidence="4 5" key="1">
    <citation type="submission" date="2023-07" db="EMBL/GenBank/DDBJ databases">
        <title>Genomic Encyclopedia of Type Strains, Phase IV (KMG-IV): sequencing the most valuable type-strain genomes for metagenomic binning, comparative biology and taxonomic classification.</title>
        <authorList>
            <person name="Goeker M."/>
        </authorList>
    </citation>
    <scope>NUCLEOTIDE SEQUENCE [LARGE SCALE GENOMIC DNA]</scope>
    <source>
        <strain evidence="4 5">DSM 19619</strain>
    </source>
</reference>
<dbReference type="GO" id="GO:0004040">
    <property type="term" value="F:amidase activity"/>
    <property type="evidence" value="ECO:0007669"/>
    <property type="project" value="UniProtKB-EC"/>
</dbReference>
<keyword evidence="4" id="KW-0378">Hydrolase</keyword>
<dbReference type="Gene3D" id="3.90.1300.10">
    <property type="entry name" value="Amidase signature (AS) domain"/>
    <property type="match status" value="1"/>
</dbReference>
<name>A0ABU0J625_9HYPH</name>
<dbReference type="EC" id="3.5.1.4" evidence="4"/>
<comment type="caution">
    <text evidence="4">The sequence shown here is derived from an EMBL/GenBank/DDBJ whole genome shotgun (WGS) entry which is preliminary data.</text>
</comment>
<dbReference type="EMBL" id="JAUSVX010000004">
    <property type="protein sequence ID" value="MDQ0469700.1"/>
    <property type="molecule type" value="Genomic_DNA"/>
</dbReference>
<dbReference type="Proteomes" id="UP001242480">
    <property type="component" value="Unassembled WGS sequence"/>
</dbReference>
<dbReference type="SUPFAM" id="SSF75304">
    <property type="entry name" value="Amidase signature (AS) enzymes"/>
    <property type="match status" value="1"/>
</dbReference>
<dbReference type="EC" id="6.3.5.7" evidence="4"/>
<dbReference type="EC" id="6.3.5.6" evidence="4"/>